<dbReference type="Proteomes" id="UP000291562">
    <property type="component" value="Chromosome"/>
</dbReference>
<dbReference type="EMBL" id="CP035704">
    <property type="protein sequence ID" value="QBB72032.1"/>
    <property type="molecule type" value="Genomic_DNA"/>
</dbReference>
<evidence type="ECO:0000313" key="2">
    <source>
        <dbReference type="Proteomes" id="UP000291562"/>
    </source>
</evidence>
<accession>A0A411HNI7</accession>
<dbReference type="AlphaFoldDB" id="A0A411HNI7"/>
<dbReference type="RefSeq" id="WP_129835619.1">
    <property type="nucleotide sequence ID" value="NZ_CP035704.1"/>
</dbReference>
<sequence>MANDFLQKLEAKQFAEAFELTVKQVYVGRSSDELQEISKRELCKVDHLVSTHPFQSNGSYLRRLVSGSEIDMPQVQVEFAGECLFGVAVRHLPGNQWRVYRFASHAG</sequence>
<dbReference type="OrthoDB" id="8663891at2"/>
<protein>
    <submittedName>
        <fullName evidence="1">Uncharacterized protein</fullName>
    </submittedName>
</protein>
<name>A0A411HNI7_9GAMM</name>
<organism evidence="1 2">
    <name type="scientific">Pseudolysobacter antarcticus</name>
    <dbReference type="NCBI Taxonomy" id="2511995"/>
    <lineage>
        <taxon>Bacteria</taxon>
        <taxon>Pseudomonadati</taxon>
        <taxon>Pseudomonadota</taxon>
        <taxon>Gammaproteobacteria</taxon>
        <taxon>Lysobacterales</taxon>
        <taxon>Rhodanobacteraceae</taxon>
        <taxon>Pseudolysobacter</taxon>
    </lineage>
</organism>
<gene>
    <name evidence="1" type="ORF">ELE36_17600</name>
</gene>
<proteinExistence type="predicted"/>
<reference evidence="1 2" key="1">
    <citation type="submission" date="2019-01" db="EMBL/GenBank/DDBJ databases">
        <title>Pseudolysobacter antarctica gen. nov., sp. nov., isolated from Fildes Peninsula, Antarctica.</title>
        <authorList>
            <person name="Wei Z."/>
            <person name="Peng F."/>
        </authorList>
    </citation>
    <scope>NUCLEOTIDE SEQUENCE [LARGE SCALE GENOMIC DNA]</scope>
    <source>
        <strain evidence="1 2">AQ6-296</strain>
    </source>
</reference>
<evidence type="ECO:0000313" key="1">
    <source>
        <dbReference type="EMBL" id="QBB72032.1"/>
    </source>
</evidence>
<keyword evidence="2" id="KW-1185">Reference proteome</keyword>
<dbReference type="KEGG" id="xbc:ELE36_17600"/>